<keyword evidence="5" id="KW-1185">Reference proteome</keyword>
<dbReference type="InterPro" id="IPR038765">
    <property type="entry name" value="Papain-like_cys_pep_sf"/>
</dbReference>
<gene>
    <name evidence="4" type="ORF">ACFSTF_00740</name>
</gene>
<feature type="domain" description="Transglutaminase-like" evidence="3">
    <location>
        <begin position="469"/>
        <end position="544"/>
    </location>
</feature>
<dbReference type="SMART" id="SM00460">
    <property type="entry name" value="TGc"/>
    <property type="match status" value="1"/>
</dbReference>
<evidence type="ECO:0000256" key="2">
    <source>
        <dbReference type="SAM" id="Phobius"/>
    </source>
</evidence>
<feature type="transmembrane region" description="Helical" evidence="2">
    <location>
        <begin position="37"/>
        <end position="54"/>
    </location>
</feature>
<feature type="compositionally biased region" description="Low complexity" evidence="1">
    <location>
        <begin position="581"/>
        <end position="601"/>
    </location>
</feature>
<dbReference type="PANTHER" id="PTHR42736">
    <property type="entry name" value="PROTEIN-GLUTAMINE GAMMA-GLUTAMYLTRANSFERASE"/>
    <property type="match status" value="1"/>
</dbReference>
<evidence type="ECO:0000259" key="3">
    <source>
        <dbReference type="SMART" id="SM00460"/>
    </source>
</evidence>
<name>A0ABW5PKL3_9BACI</name>
<dbReference type="Pfam" id="PF01841">
    <property type="entry name" value="Transglut_core"/>
    <property type="match status" value="1"/>
</dbReference>
<dbReference type="Proteomes" id="UP001597458">
    <property type="component" value="Unassembled WGS sequence"/>
</dbReference>
<feature type="transmembrane region" description="Helical" evidence="2">
    <location>
        <begin position="618"/>
        <end position="636"/>
    </location>
</feature>
<evidence type="ECO:0000313" key="5">
    <source>
        <dbReference type="Proteomes" id="UP001597458"/>
    </source>
</evidence>
<dbReference type="PANTHER" id="PTHR42736:SF1">
    <property type="entry name" value="PROTEIN-GLUTAMINE GAMMA-GLUTAMYLTRANSFERASE"/>
    <property type="match status" value="1"/>
</dbReference>
<sequence>MNKQQSHAFDVALYCLTFLILWEWARPINELMNLNKGYVFIFFIAGTLLVSYLRVSMWLGIILKALAFFYCLHALFFYQDPLFSFDWIDYLFQELNQNFVFFFNRNYAGFTDLFRVFVFFILLWLMTYLMHHWLIQSRRFLLFLFITLVYLGILDAFTDYQATGAIVVVMVSGLLLMSCLKLARMQDERVQFVTNHFKKLWFMSMLCVLLLITLIGFKAPKSDPKWPDPVPYMSQLMQVNSSPLSVQHRIGYDEDDSRLGGSFRMDETPLFHAEVTGDRYWRIESKDRYTGKGWVNSTNRFTALQKPYDQFDTLKLYEKGATLAKQEVSIRFVSNNHNFLPYTDQLTDLSIQNRPMSINLESGKLATNNMNLVKGYKMDVIHPIFSVSKLKSVKDSSQDPADIRSKNTQLPRKLPNRVRDLAKKITAKATNRYDQANVIVNYLTSGRFEYRSDDIPFPKKNQDYVDQFLFQSKMGYCDNYSTSMVVMLRTIGVPARWVKGFSMGTYQGTSKQGKQIYEIRNADAHSWVEVYFPGSGWVPFEPTKSFSNVAEFKNDEITTNPSHSEASPKNNNNEQHEQPKQRQNGQNQQRTEIQKQQQQKNETSKETKRQHSISTKTWVGIIILSVIIIVLITWFTRKKWLSWIFLNRLNKSLRQEDFHLHETYTLLRRWLGTKGLVNNVNLTLREYAEKVDQKLNCSDMTTLTKYYEQRIYGNRDSFTHDQTKIMIECCENIIKKWDA</sequence>
<dbReference type="RefSeq" id="WP_141191105.1">
    <property type="nucleotide sequence ID" value="NZ_JBHUMR010000001.1"/>
</dbReference>
<dbReference type="InterPro" id="IPR021878">
    <property type="entry name" value="TgpA_N"/>
</dbReference>
<dbReference type="Gene3D" id="3.10.620.30">
    <property type="match status" value="1"/>
</dbReference>
<organism evidence="4 5">
    <name type="scientific">Terrilactibacillus laevilacticus</name>
    <dbReference type="NCBI Taxonomy" id="1380157"/>
    <lineage>
        <taxon>Bacteria</taxon>
        <taxon>Bacillati</taxon>
        <taxon>Bacillota</taxon>
        <taxon>Bacilli</taxon>
        <taxon>Bacillales</taxon>
        <taxon>Bacillaceae</taxon>
        <taxon>Terrilactibacillus</taxon>
    </lineage>
</organism>
<feature type="transmembrane region" description="Helical" evidence="2">
    <location>
        <begin position="163"/>
        <end position="180"/>
    </location>
</feature>
<feature type="region of interest" description="Disordered" evidence="1">
    <location>
        <begin position="558"/>
        <end position="610"/>
    </location>
</feature>
<dbReference type="Pfam" id="PF11992">
    <property type="entry name" value="TgpA_N"/>
    <property type="match status" value="1"/>
</dbReference>
<keyword evidence="2" id="KW-1133">Transmembrane helix</keyword>
<feature type="transmembrane region" description="Helical" evidence="2">
    <location>
        <begin position="61"/>
        <end position="78"/>
    </location>
</feature>
<reference evidence="5" key="1">
    <citation type="journal article" date="2019" name="Int. J. Syst. Evol. Microbiol.">
        <title>The Global Catalogue of Microorganisms (GCM) 10K type strain sequencing project: providing services to taxonomists for standard genome sequencing and annotation.</title>
        <authorList>
            <consortium name="The Broad Institute Genomics Platform"/>
            <consortium name="The Broad Institute Genome Sequencing Center for Infectious Disease"/>
            <person name="Wu L."/>
            <person name="Ma J."/>
        </authorList>
    </citation>
    <scope>NUCLEOTIDE SEQUENCE [LARGE SCALE GENOMIC DNA]</scope>
    <source>
        <strain evidence="5">TISTR 2241</strain>
    </source>
</reference>
<feature type="transmembrane region" description="Helical" evidence="2">
    <location>
        <begin position="107"/>
        <end position="128"/>
    </location>
</feature>
<keyword evidence="2" id="KW-0472">Membrane</keyword>
<keyword evidence="2" id="KW-0812">Transmembrane</keyword>
<accession>A0ABW5PKL3</accession>
<feature type="transmembrane region" description="Helical" evidence="2">
    <location>
        <begin position="140"/>
        <end position="157"/>
    </location>
</feature>
<feature type="compositionally biased region" description="Polar residues" evidence="1">
    <location>
        <begin position="558"/>
        <end position="573"/>
    </location>
</feature>
<protein>
    <submittedName>
        <fullName evidence="4">TransglutaminaseTgpA domain-containing protein</fullName>
    </submittedName>
</protein>
<evidence type="ECO:0000256" key="1">
    <source>
        <dbReference type="SAM" id="MobiDB-lite"/>
    </source>
</evidence>
<proteinExistence type="predicted"/>
<dbReference type="EMBL" id="JBHUMR010000001">
    <property type="protein sequence ID" value="MFD2615870.1"/>
    <property type="molecule type" value="Genomic_DNA"/>
</dbReference>
<comment type="caution">
    <text evidence="4">The sequence shown here is derived from an EMBL/GenBank/DDBJ whole genome shotgun (WGS) entry which is preliminary data.</text>
</comment>
<dbReference type="InterPro" id="IPR002931">
    <property type="entry name" value="Transglutaminase-like"/>
</dbReference>
<feature type="transmembrane region" description="Helical" evidence="2">
    <location>
        <begin position="7"/>
        <end position="25"/>
    </location>
</feature>
<evidence type="ECO:0000313" key="4">
    <source>
        <dbReference type="EMBL" id="MFD2615870.1"/>
    </source>
</evidence>
<dbReference type="InterPro" id="IPR052901">
    <property type="entry name" value="Bact_TGase-like"/>
</dbReference>
<dbReference type="SUPFAM" id="SSF54001">
    <property type="entry name" value="Cysteine proteinases"/>
    <property type="match status" value="1"/>
</dbReference>
<feature type="transmembrane region" description="Helical" evidence="2">
    <location>
        <begin position="200"/>
        <end position="217"/>
    </location>
</feature>